<feature type="transmembrane region" description="Helical" evidence="5">
    <location>
        <begin position="219"/>
        <end position="238"/>
    </location>
</feature>
<name>A0A7W8IJW6_9BACT</name>
<comment type="subcellular location">
    <subcellularLocation>
        <location evidence="1">Endomembrane system</location>
        <topology evidence="1">Multi-pass membrane protein</topology>
    </subcellularLocation>
</comment>
<evidence type="ECO:0000256" key="2">
    <source>
        <dbReference type="ARBA" id="ARBA00022692"/>
    </source>
</evidence>
<dbReference type="InterPro" id="IPR007318">
    <property type="entry name" value="Phopholipid_MeTrfase"/>
</dbReference>
<comment type="caution">
    <text evidence="6">The sequence shown here is derived from an EMBL/GenBank/DDBJ whole genome shotgun (WGS) entry which is preliminary data.</text>
</comment>
<feature type="transmembrane region" description="Helical" evidence="5">
    <location>
        <begin position="194"/>
        <end position="213"/>
    </location>
</feature>
<dbReference type="Gene3D" id="1.20.120.1630">
    <property type="match status" value="1"/>
</dbReference>
<feature type="transmembrane region" description="Helical" evidence="5">
    <location>
        <begin position="12"/>
        <end position="31"/>
    </location>
</feature>
<evidence type="ECO:0000313" key="6">
    <source>
        <dbReference type="EMBL" id="MBB5318515.1"/>
    </source>
</evidence>
<reference evidence="6" key="1">
    <citation type="submission" date="2020-08" db="EMBL/GenBank/DDBJ databases">
        <title>Genomic Encyclopedia of Type Strains, Phase IV (KMG-V): Genome sequencing to study the core and pangenomes of soil and plant-associated prokaryotes.</title>
        <authorList>
            <person name="Whitman W."/>
        </authorList>
    </citation>
    <scope>NUCLEOTIDE SEQUENCE [LARGE SCALE GENOMIC DNA]</scope>
    <source>
        <strain evidence="6">M8UP27</strain>
    </source>
</reference>
<dbReference type="PANTHER" id="PTHR12714">
    <property type="entry name" value="PROTEIN-S ISOPRENYLCYSTEINE O-METHYLTRANSFERASE"/>
    <property type="match status" value="1"/>
</dbReference>
<keyword evidence="7" id="KW-1185">Reference proteome</keyword>
<gene>
    <name evidence="6" type="ORF">HDF09_003214</name>
</gene>
<dbReference type="AlphaFoldDB" id="A0A7W8IJW6"/>
<evidence type="ECO:0000256" key="5">
    <source>
        <dbReference type="SAM" id="Phobius"/>
    </source>
</evidence>
<accession>A0A7W8IJW6</accession>
<sequence>MKASALEFRLRFLIIVVIYLLGFIAPWNSFLHLDSIRTWQYLAAWPARSGWIGFSAATIMVLVLGILCAIAGAFLRTWGSAYLDPSTVQAGAMHGEGVVAAGPYRHLRNPLYLGTLFHTFALALLMPPSGAIFSILAITLFQLRLIFAEESFLTAKLGAPYLDYCAKVPRLFPSFTARIPASPLRPSSPSWPTAFLPEIYMWGVAVSFAALGWRYNSVLIIKGVLISLGLSLIVRAFLKPAPRRT</sequence>
<evidence type="ECO:0000313" key="7">
    <source>
        <dbReference type="Proteomes" id="UP000568106"/>
    </source>
</evidence>
<protein>
    <submittedName>
        <fullName evidence="6">Protein-S-isoprenylcysteine O-methyltransferase Ste14</fullName>
    </submittedName>
</protein>
<feature type="transmembrane region" description="Helical" evidence="5">
    <location>
        <begin position="51"/>
        <end position="75"/>
    </location>
</feature>
<dbReference type="GO" id="GO:0012505">
    <property type="term" value="C:endomembrane system"/>
    <property type="evidence" value="ECO:0007669"/>
    <property type="project" value="UniProtKB-SubCell"/>
</dbReference>
<evidence type="ECO:0000256" key="3">
    <source>
        <dbReference type="ARBA" id="ARBA00022989"/>
    </source>
</evidence>
<evidence type="ECO:0000256" key="1">
    <source>
        <dbReference type="ARBA" id="ARBA00004127"/>
    </source>
</evidence>
<dbReference type="PANTHER" id="PTHR12714:SF9">
    <property type="entry name" value="PROTEIN-S-ISOPRENYLCYSTEINE O-METHYLTRANSFERASE"/>
    <property type="match status" value="1"/>
</dbReference>
<keyword evidence="3 5" id="KW-1133">Transmembrane helix</keyword>
<dbReference type="GO" id="GO:0032259">
    <property type="term" value="P:methylation"/>
    <property type="evidence" value="ECO:0007669"/>
    <property type="project" value="UniProtKB-KW"/>
</dbReference>
<proteinExistence type="predicted"/>
<dbReference type="EMBL" id="JACHDY010000005">
    <property type="protein sequence ID" value="MBB5318515.1"/>
    <property type="molecule type" value="Genomic_DNA"/>
</dbReference>
<evidence type="ECO:0000256" key="4">
    <source>
        <dbReference type="ARBA" id="ARBA00023136"/>
    </source>
</evidence>
<keyword evidence="4 5" id="KW-0472">Membrane</keyword>
<dbReference type="Proteomes" id="UP000568106">
    <property type="component" value="Unassembled WGS sequence"/>
</dbReference>
<keyword evidence="2 5" id="KW-0812">Transmembrane</keyword>
<organism evidence="6 7">
    <name type="scientific">Tunturiibacter empetritectus</name>
    <dbReference type="NCBI Taxonomy" id="3069691"/>
    <lineage>
        <taxon>Bacteria</taxon>
        <taxon>Pseudomonadati</taxon>
        <taxon>Acidobacteriota</taxon>
        <taxon>Terriglobia</taxon>
        <taxon>Terriglobales</taxon>
        <taxon>Acidobacteriaceae</taxon>
        <taxon>Tunturiibacter</taxon>
    </lineage>
</organism>
<dbReference type="GO" id="GO:0008168">
    <property type="term" value="F:methyltransferase activity"/>
    <property type="evidence" value="ECO:0007669"/>
    <property type="project" value="UniProtKB-KW"/>
</dbReference>
<dbReference type="Pfam" id="PF04191">
    <property type="entry name" value="PEMT"/>
    <property type="match status" value="1"/>
</dbReference>